<dbReference type="Proteomes" id="UP000474175">
    <property type="component" value="Unassembled WGS sequence"/>
</dbReference>
<feature type="domain" description="Peptidase M56" evidence="2">
    <location>
        <begin position="24"/>
        <end position="279"/>
    </location>
</feature>
<proteinExistence type="predicted"/>
<dbReference type="EMBL" id="JAAFZH010000001">
    <property type="protein sequence ID" value="NDU93398.1"/>
    <property type="molecule type" value="Genomic_DNA"/>
</dbReference>
<keyword evidence="1" id="KW-1133">Transmembrane helix</keyword>
<feature type="transmembrane region" description="Helical" evidence="1">
    <location>
        <begin position="110"/>
        <end position="129"/>
    </location>
</feature>
<comment type="caution">
    <text evidence="3">The sequence shown here is derived from an EMBL/GenBank/DDBJ whole genome shotgun (WGS) entry which is preliminary data.</text>
</comment>
<dbReference type="Pfam" id="PF05569">
    <property type="entry name" value="Peptidase_M56"/>
    <property type="match status" value="1"/>
</dbReference>
<accession>A0A6L9L572</accession>
<dbReference type="InterPro" id="IPR008756">
    <property type="entry name" value="Peptidase_M56"/>
</dbReference>
<keyword evidence="4" id="KW-1185">Reference proteome</keyword>
<evidence type="ECO:0000313" key="3">
    <source>
        <dbReference type="EMBL" id="NDU93398.1"/>
    </source>
</evidence>
<reference evidence="3 4" key="1">
    <citation type="submission" date="2020-02" db="EMBL/GenBank/DDBJ databases">
        <title>Draft genome sequence of two Spirosoma agri KCTC 52727 and Spirosoma terrae KCTC 52035.</title>
        <authorList>
            <person name="Rojas J."/>
            <person name="Ambika Manirajan B."/>
            <person name="Suarez C."/>
            <person name="Ratering S."/>
            <person name="Schnell S."/>
        </authorList>
    </citation>
    <scope>NUCLEOTIDE SEQUENCE [LARGE SCALE GENOMIC DNA]</scope>
    <source>
        <strain evidence="3 4">KCTC 52035</strain>
    </source>
</reference>
<organism evidence="3 4">
    <name type="scientific">Spirosoma terrae</name>
    <dbReference type="NCBI Taxonomy" id="1968276"/>
    <lineage>
        <taxon>Bacteria</taxon>
        <taxon>Pseudomonadati</taxon>
        <taxon>Bacteroidota</taxon>
        <taxon>Cytophagia</taxon>
        <taxon>Cytophagales</taxon>
        <taxon>Cytophagaceae</taxon>
        <taxon>Spirosoma</taxon>
    </lineage>
</organism>
<dbReference type="RefSeq" id="WP_163941340.1">
    <property type="nucleotide sequence ID" value="NZ_JAAFZH010000001.1"/>
</dbReference>
<feature type="transmembrane region" description="Helical" evidence="1">
    <location>
        <begin position="6"/>
        <end position="24"/>
    </location>
</feature>
<dbReference type="AlphaFoldDB" id="A0A6L9L572"/>
<keyword evidence="1" id="KW-0472">Membrane</keyword>
<sequence length="574" mass="66223">METLRYVLLANGLLAVVGISYFILLRRETFFRANRVALWLGVTAALTMPLLKLPDWRPQPVRNVMQRTAAVIVPNVLPAPQLIRPEITITFPNKRTYRAFHTAVPQRLVWSWQSGLILVYLLGVVLLFIRLSIQLFSLRSVIRHSTQEAYDDFILANNNQVRAPFSFFNWVVLNTNLFGPEELDQILRHERVHVGERHSFDILGAELLCIVFWINPAVYLLRSLVRQMIEFSTDSAVLSEGVDTYTYQYSLITLSQSAHYPSFISSFSGPTLRQRIAMINRPRSNSMMRSKYTIWGLLVVMMALGCRHNYDTYNDSQSPNSLPATNASRTLVNTLNSQHIWRTDMLLINDELTTKAFSTDPIILHLENNRFAVSDDYKYGMDVYINSKPASVSILEKLSPDFVEELVVLHQWDDADKVDPNLKPYQVIIQMSPKPIPFDQKREDFFTLLKAAAITQHPRGETYSFTMNQLLEATFFHNKNALVERTKNEHLKVYDDFKHSVDIFINGIPATADAVETIHVREVARVHTKERPYTDWFHSSTNNSRFELHIQTAPERAKRDSSYYVFSPFYSGDF</sequence>
<dbReference type="PANTHER" id="PTHR34978:SF3">
    <property type="entry name" value="SLR0241 PROTEIN"/>
    <property type="match status" value="1"/>
</dbReference>
<evidence type="ECO:0000313" key="4">
    <source>
        <dbReference type="Proteomes" id="UP000474175"/>
    </source>
</evidence>
<protein>
    <submittedName>
        <fullName evidence="3">M56 family metallopeptidase</fullName>
    </submittedName>
</protein>
<dbReference type="CDD" id="cd07341">
    <property type="entry name" value="M56_BlaR1_MecR1_like"/>
    <property type="match status" value="1"/>
</dbReference>
<dbReference type="InterPro" id="IPR052173">
    <property type="entry name" value="Beta-lactam_resp_regulator"/>
</dbReference>
<evidence type="ECO:0000256" key="1">
    <source>
        <dbReference type="SAM" id="Phobius"/>
    </source>
</evidence>
<gene>
    <name evidence="3" type="ORF">GK108_00780</name>
</gene>
<name>A0A6L9L572_9BACT</name>
<evidence type="ECO:0000259" key="2">
    <source>
        <dbReference type="Pfam" id="PF05569"/>
    </source>
</evidence>
<dbReference type="PANTHER" id="PTHR34978">
    <property type="entry name" value="POSSIBLE SENSOR-TRANSDUCER PROTEIN BLAR"/>
    <property type="match status" value="1"/>
</dbReference>
<keyword evidence="1" id="KW-0812">Transmembrane</keyword>